<sequence length="76" mass="8508">MSGSGTIICNLSYCYRSCPVCTVAEFNILSSKIKSIPAKAESKRRDVAKSIQCYMVHEGISEIEAKHRIKEFISYS</sequence>
<dbReference type="Proteomes" id="UP000237347">
    <property type="component" value="Unassembled WGS sequence"/>
</dbReference>
<dbReference type="AlphaFoldDB" id="A0AAW0KI17"/>
<keyword evidence="2" id="KW-1185">Reference proteome</keyword>
<organism evidence="1 2">
    <name type="scientific">Quercus suber</name>
    <name type="common">Cork oak</name>
    <dbReference type="NCBI Taxonomy" id="58331"/>
    <lineage>
        <taxon>Eukaryota</taxon>
        <taxon>Viridiplantae</taxon>
        <taxon>Streptophyta</taxon>
        <taxon>Embryophyta</taxon>
        <taxon>Tracheophyta</taxon>
        <taxon>Spermatophyta</taxon>
        <taxon>Magnoliopsida</taxon>
        <taxon>eudicotyledons</taxon>
        <taxon>Gunneridae</taxon>
        <taxon>Pentapetalae</taxon>
        <taxon>rosids</taxon>
        <taxon>fabids</taxon>
        <taxon>Fagales</taxon>
        <taxon>Fagaceae</taxon>
        <taxon>Quercus</taxon>
    </lineage>
</organism>
<protein>
    <submittedName>
        <fullName evidence="1">Terpene synthase 9</fullName>
    </submittedName>
</protein>
<dbReference type="Gene3D" id="1.10.600.10">
    <property type="entry name" value="Farnesyl Diphosphate Synthase"/>
    <property type="match status" value="1"/>
</dbReference>
<accession>A0AAW0KI17</accession>
<dbReference type="SUPFAM" id="SSF48576">
    <property type="entry name" value="Terpenoid synthases"/>
    <property type="match status" value="1"/>
</dbReference>
<reference evidence="1 2" key="1">
    <citation type="journal article" date="2018" name="Sci. Data">
        <title>The draft genome sequence of cork oak.</title>
        <authorList>
            <person name="Ramos A.M."/>
            <person name="Usie A."/>
            <person name="Barbosa P."/>
            <person name="Barros P.M."/>
            <person name="Capote T."/>
            <person name="Chaves I."/>
            <person name="Simoes F."/>
            <person name="Abreu I."/>
            <person name="Carrasquinho I."/>
            <person name="Faro C."/>
            <person name="Guimaraes J.B."/>
            <person name="Mendonca D."/>
            <person name="Nobrega F."/>
            <person name="Rodrigues L."/>
            <person name="Saibo N.J.M."/>
            <person name="Varela M.C."/>
            <person name="Egas C."/>
            <person name="Matos J."/>
            <person name="Miguel C.M."/>
            <person name="Oliveira M.M."/>
            <person name="Ricardo C.P."/>
            <person name="Goncalves S."/>
        </authorList>
    </citation>
    <scope>NUCLEOTIDE SEQUENCE [LARGE SCALE GENOMIC DNA]</scope>
    <source>
        <strain evidence="2">cv. HL8</strain>
    </source>
</reference>
<evidence type="ECO:0000313" key="2">
    <source>
        <dbReference type="Proteomes" id="UP000237347"/>
    </source>
</evidence>
<dbReference type="InterPro" id="IPR008949">
    <property type="entry name" value="Isoprenoid_synthase_dom_sf"/>
</dbReference>
<comment type="caution">
    <text evidence="1">The sequence shown here is derived from an EMBL/GenBank/DDBJ whole genome shotgun (WGS) entry which is preliminary data.</text>
</comment>
<dbReference type="EMBL" id="PKMF04000300">
    <property type="protein sequence ID" value="KAK7838702.1"/>
    <property type="molecule type" value="Genomic_DNA"/>
</dbReference>
<name>A0AAW0KI17_QUESU</name>
<gene>
    <name evidence="1" type="primary">TPS9_7</name>
    <name evidence="1" type="ORF">CFP56_019288</name>
</gene>
<evidence type="ECO:0000313" key="1">
    <source>
        <dbReference type="EMBL" id="KAK7838702.1"/>
    </source>
</evidence>
<proteinExistence type="predicted"/>